<keyword evidence="6" id="KW-1185">Reference proteome</keyword>
<dbReference type="EMBL" id="CBTJ020000047">
    <property type="protein sequence ID" value="CDI03144.1"/>
    <property type="molecule type" value="Genomic_DNA"/>
</dbReference>
<protein>
    <recommendedName>
        <fullName evidence="4">Transglycosylase SLT domain-containing protein</fullName>
    </recommendedName>
</protein>
<sequence>MRRATAGFALALLTAGPGAHAQEAPLLYRQIAARYQLSAAALYQLALQRAGRQSRFAPTPIPWPWTVRRCAQALCETVYPADRAAMAATVATGQAAGLRIYVGPLGLALHSVPGLPPQAITSPRVTLNEAARQLAMALAARRLNAADARPASSVGETRTDIASSRRSRASTARAQRWAPLVDRIATEEGLDPRLVHAIVAAESAYNAAAVSPKNAVGLMQLIPATAERFGLPRDQRHDPEANLRAGSRYLKWLLAYFDNDLALAVAGYNAGEGAVNRYGRRIPPYPETQTYVRRVRHFMAHSVGG</sequence>
<gene>
    <name evidence="5" type="ORF">BN873_40004</name>
</gene>
<dbReference type="RefSeq" id="WP_053085305.1">
    <property type="nucleotide sequence ID" value="NZ_CBTJ020000047.1"/>
</dbReference>
<dbReference type="InterPro" id="IPR008258">
    <property type="entry name" value="Transglycosylase_SLT_dom_1"/>
</dbReference>
<reference evidence="5" key="1">
    <citation type="submission" date="2013-07" db="EMBL/GenBank/DDBJ databases">
        <authorList>
            <person name="McIlroy S."/>
        </authorList>
    </citation>
    <scope>NUCLEOTIDE SEQUENCE [LARGE SCALE GENOMIC DNA]</scope>
    <source>
        <strain evidence="5">Run_A_D11</strain>
    </source>
</reference>
<dbReference type="GO" id="GO:0000270">
    <property type="term" value="P:peptidoglycan metabolic process"/>
    <property type="evidence" value="ECO:0007669"/>
    <property type="project" value="InterPro"/>
</dbReference>
<evidence type="ECO:0000256" key="2">
    <source>
        <dbReference type="SAM" id="MobiDB-lite"/>
    </source>
</evidence>
<dbReference type="STRING" id="1400863.BN873_40004"/>
<dbReference type="Pfam" id="PF01464">
    <property type="entry name" value="SLT"/>
    <property type="match status" value="1"/>
</dbReference>
<dbReference type="Gene3D" id="1.10.530.10">
    <property type="match status" value="1"/>
</dbReference>
<dbReference type="GO" id="GO:0008933">
    <property type="term" value="F:peptidoglycan lytic transglycosylase activity"/>
    <property type="evidence" value="ECO:0007669"/>
    <property type="project" value="InterPro"/>
</dbReference>
<feature type="domain" description="Transglycosylase SLT" evidence="4">
    <location>
        <begin position="182"/>
        <end position="280"/>
    </location>
</feature>
<comment type="similarity">
    <text evidence="1">Belongs to the transglycosylase Slt family.</text>
</comment>
<dbReference type="AlphaFoldDB" id="W6M972"/>
<evidence type="ECO:0000313" key="5">
    <source>
        <dbReference type="EMBL" id="CDI03144.1"/>
    </source>
</evidence>
<dbReference type="Proteomes" id="UP000035760">
    <property type="component" value="Unassembled WGS sequence"/>
</dbReference>
<feature type="signal peptide" evidence="3">
    <location>
        <begin position="1"/>
        <end position="21"/>
    </location>
</feature>
<comment type="caution">
    <text evidence="5">The sequence shown here is derived from an EMBL/GenBank/DDBJ whole genome shotgun (WGS) entry which is preliminary data.</text>
</comment>
<dbReference type="InterPro" id="IPR023346">
    <property type="entry name" value="Lysozyme-like_dom_sf"/>
</dbReference>
<dbReference type="PANTHER" id="PTHR37423:SF2">
    <property type="entry name" value="MEMBRANE-BOUND LYTIC MUREIN TRANSGLYCOSYLASE C"/>
    <property type="match status" value="1"/>
</dbReference>
<evidence type="ECO:0000313" key="6">
    <source>
        <dbReference type="Proteomes" id="UP000035760"/>
    </source>
</evidence>
<dbReference type="PROSITE" id="PS00922">
    <property type="entry name" value="TRANSGLYCOSYLASE"/>
    <property type="match status" value="1"/>
</dbReference>
<organism evidence="5 6">
    <name type="scientific">Candidatus Competibacter denitrificans Run_A_D11</name>
    <dbReference type="NCBI Taxonomy" id="1400863"/>
    <lineage>
        <taxon>Bacteria</taxon>
        <taxon>Pseudomonadati</taxon>
        <taxon>Pseudomonadota</taxon>
        <taxon>Gammaproteobacteria</taxon>
        <taxon>Candidatus Competibacteraceae</taxon>
        <taxon>Candidatus Competibacter</taxon>
    </lineage>
</organism>
<dbReference type="CDD" id="cd00254">
    <property type="entry name" value="LT-like"/>
    <property type="match status" value="1"/>
</dbReference>
<keyword evidence="3" id="KW-0732">Signal</keyword>
<reference evidence="5" key="2">
    <citation type="submission" date="2014-03" db="EMBL/GenBank/DDBJ databases">
        <title>Candidatus Competibacter-lineage genomes retrieved from metagenomes reveal functional metabolic diversity.</title>
        <authorList>
            <person name="McIlroy S.J."/>
            <person name="Albertsen M."/>
            <person name="Andresen E.K."/>
            <person name="Saunders A.M."/>
            <person name="Kristiansen R."/>
            <person name="Stokholm-Bjerregaard M."/>
            <person name="Nielsen K.L."/>
            <person name="Nielsen P.H."/>
        </authorList>
    </citation>
    <scope>NUCLEOTIDE SEQUENCE</scope>
    <source>
        <strain evidence="5">Run_A_D11</strain>
    </source>
</reference>
<accession>W6M972</accession>
<dbReference type="PANTHER" id="PTHR37423">
    <property type="entry name" value="SOLUBLE LYTIC MUREIN TRANSGLYCOSYLASE-RELATED"/>
    <property type="match status" value="1"/>
</dbReference>
<evidence type="ECO:0000256" key="1">
    <source>
        <dbReference type="ARBA" id="ARBA00007734"/>
    </source>
</evidence>
<feature type="chain" id="PRO_5004878231" description="Transglycosylase SLT domain-containing protein" evidence="3">
    <location>
        <begin position="22"/>
        <end position="305"/>
    </location>
</feature>
<evidence type="ECO:0000256" key="3">
    <source>
        <dbReference type="SAM" id="SignalP"/>
    </source>
</evidence>
<dbReference type="InterPro" id="IPR000189">
    <property type="entry name" value="Transglyc_AS"/>
</dbReference>
<proteinExistence type="inferred from homology"/>
<dbReference type="GO" id="GO:0016020">
    <property type="term" value="C:membrane"/>
    <property type="evidence" value="ECO:0007669"/>
    <property type="project" value="InterPro"/>
</dbReference>
<name>W6M972_9GAMM</name>
<dbReference type="SUPFAM" id="SSF53955">
    <property type="entry name" value="Lysozyme-like"/>
    <property type="match status" value="1"/>
</dbReference>
<evidence type="ECO:0000259" key="4">
    <source>
        <dbReference type="Pfam" id="PF01464"/>
    </source>
</evidence>
<feature type="region of interest" description="Disordered" evidence="2">
    <location>
        <begin position="148"/>
        <end position="168"/>
    </location>
</feature>